<organism evidence="1">
    <name type="scientific">freshwater metagenome</name>
    <dbReference type="NCBI Taxonomy" id="449393"/>
    <lineage>
        <taxon>unclassified sequences</taxon>
        <taxon>metagenomes</taxon>
        <taxon>ecological metagenomes</taxon>
    </lineage>
</organism>
<gene>
    <name evidence="1" type="ORF">UFOPK3010_01456</name>
</gene>
<protein>
    <submittedName>
        <fullName evidence="1">Unannotated protein</fullName>
    </submittedName>
</protein>
<evidence type="ECO:0000313" key="1">
    <source>
        <dbReference type="EMBL" id="CAB4816052.1"/>
    </source>
</evidence>
<sequence length="82" mass="9358">MSNRFTEEEISNLHLLGRMLGQSRRFATSPLNKAGKKHLFLMLDAAHNLPAALLNPEHYDIADDMEHLRELLDGMDDPRFIG</sequence>
<dbReference type="AlphaFoldDB" id="A0A6J6Z2U9"/>
<dbReference type="EMBL" id="CAFAAM010000242">
    <property type="protein sequence ID" value="CAB4816052.1"/>
    <property type="molecule type" value="Genomic_DNA"/>
</dbReference>
<reference evidence="1" key="1">
    <citation type="submission" date="2020-05" db="EMBL/GenBank/DDBJ databases">
        <authorList>
            <person name="Chiriac C."/>
            <person name="Salcher M."/>
            <person name="Ghai R."/>
            <person name="Kavagutti S V."/>
        </authorList>
    </citation>
    <scope>NUCLEOTIDE SEQUENCE</scope>
</reference>
<name>A0A6J6Z2U9_9ZZZZ</name>
<accession>A0A6J6Z2U9</accession>
<proteinExistence type="predicted"/>